<feature type="region of interest" description="Disordered" evidence="4">
    <location>
        <begin position="711"/>
        <end position="732"/>
    </location>
</feature>
<evidence type="ECO:0000259" key="5">
    <source>
        <dbReference type="PROSITE" id="PS51050"/>
    </source>
</evidence>
<sequence>MISVGRGDGGLGLGLGFGGGGDRRKMKIDESKLEEGEAYDGANFDPDVDLAYIDDKIQNVLGHLRKDFEGGVLSAENLGAKYGVYGSFLPSYQRPSTLPPINTPQKVPINSTPKSPHNLPPEGLRLNTVVPLSKTFSMKFAPPTSAVPSLAVENFPKKDLHVHSHKTITPESEPVIKSVSPSHKKILKVRLKVGPDSILSQKAAAIYSGLGLSSPSSSVDSPARSIELSAESWGAPYASPARILEMMMSFPVPGANLLSPLSDSLLCLTEREEIGNGLKGVQECSTLLVDKTSSLRGDVGLSREKKIKLPDRRKMEVINDMAKDAGNDTRMEINSSTLEGASLEPITCRNVNMVEYRHSETSSANGVRNERKFSPHSEIRADPIKCERFTRDTIRDTCKPELNELKGRKDLSGGSTNPSVLKLSQSATSLKQHGAEKSQRKEQLPSDGNKKSKGRQNSITLSAELPAGTVGLDSSAPPKDKKNKINDCPSKFKLDDNRSLPKESININKYRREVRGHMDKAENRFDSCKTPFDGPKHLELDVTEKETYTSSKAKKRLGGKKLDDLSTFEADKKVASFVSLSLPEKVPDSDVPPTIDAQDAWVCCDLCEKWRLLPLGMDPAQLPAKWLCSMLNWLPGMNRCDIGEDITTNAVQPFYQIPVAESRSDMHSYPDGLSSEETFSNVLHLEQTHQDRTLHSVEKKNLVLKETCDTDNQSFTRKSQQTSSKGKSLIGANQSPSGCKIVIKADSQYLSNSSDISIETNKHKKLRGGDAKYLKSGRKRTADEEGFEGSKKFKTEGLYHRDEHRGALECDPKDSIQSFVKKPKDQIQVSFDGEAQSISKSDMMVIAAKKRKVREGQESGTFQSETLPSTRHLQEKGFSVKEDKSESDTSKGKQSRVSKSDFKDSNTNLADEKRVKKGKVPRVIICGSNTAHRSVTPPSGLGNTELEYGRTEAIVERVREHHYSSNGSLTRNSQKCPHSEDERRSLRHHCSAIRGKDEKTNTQQESDEEKQKRLPLSLGKTCKGKESPVLPVNESVKFDAKCLKIPKQSRKATDQNVFVAKGVVTPSPVRKDSSSKVVSNVMKEAKDLKHKADRLKNSGLELDSTGLYFEAALKFLHAASLLEVLNDGTKAGEITHSMHVYKDTAKLCEFVVHEYERHKDMLSAALAYKCKEVAYMRIIYSKQSSICKDQHDLQTELQMGPPLGESPSSSASELDNFNNRGTRDKITLDKGISSSENARNHVIVARNVPSFGRLVNLAQDVTSAMDASKKSQYAFAAANVVGQEESQQAKIISAVKRVVDFNFHDVEGLLRLVRLAVEAIHS</sequence>
<dbReference type="InterPro" id="IPR011124">
    <property type="entry name" value="Znf_CW"/>
</dbReference>
<feature type="domain" description="CW-type" evidence="5">
    <location>
        <begin position="595"/>
        <end position="648"/>
    </location>
</feature>
<dbReference type="Pfam" id="PF24756">
    <property type="entry name" value="THD_CWZF3-5-7"/>
    <property type="match status" value="1"/>
</dbReference>
<dbReference type="GO" id="GO:0008270">
    <property type="term" value="F:zinc ion binding"/>
    <property type="evidence" value="ECO:0007669"/>
    <property type="project" value="UniProtKB-KW"/>
</dbReference>
<feature type="compositionally biased region" description="Polar residues" evidence="4">
    <location>
        <begin position="858"/>
        <end position="871"/>
    </location>
</feature>
<evidence type="ECO:0000313" key="7">
    <source>
        <dbReference type="Proteomes" id="UP000541444"/>
    </source>
</evidence>
<dbReference type="InterPro" id="IPR056406">
    <property type="entry name" value="THD_CWZF3/5/7"/>
</dbReference>
<dbReference type="InterPro" id="IPR055300">
    <property type="entry name" value="CWZF3/5/7"/>
</dbReference>
<organism evidence="6 7">
    <name type="scientific">Kingdonia uniflora</name>
    <dbReference type="NCBI Taxonomy" id="39325"/>
    <lineage>
        <taxon>Eukaryota</taxon>
        <taxon>Viridiplantae</taxon>
        <taxon>Streptophyta</taxon>
        <taxon>Embryophyta</taxon>
        <taxon>Tracheophyta</taxon>
        <taxon>Spermatophyta</taxon>
        <taxon>Magnoliopsida</taxon>
        <taxon>Ranunculales</taxon>
        <taxon>Circaeasteraceae</taxon>
        <taxon>Kingdonia</taxon>
    </lineage>
</organism>
<gene>
    <name evidence="6" type="ORF">GIB67_009954</name>
</gene>
<dbReference type="PROSITE" id="PS51050">
    <property type="entry name" value="ZF_CW"/>
    <property type="match status" value="1"/>
</dbReference>
<dbReference type="Pfam" id="PF07496">
    <property type="entry name" value="zf-CW"/>
    <property type="match status" value="1"/>
</dbReference>
<dbReference type="PANTHER" id="PTHR46524:SF7">
    <property type="entry name" value="CW-TYPE ZINC FINGER"/>
    <property type="match status" value="1"/>
</dbReference>
<feature type="region of interest" description="Disordered" evidence="4">
    <location>
        <begin position="1197"/>
        <end position="1222"/>
    </location>
</feature>
<feature type="compositionally biased region" description="Basic and acidic residues" evidence="4">
    <location>
        <begin position="433"/>
        <end position="450"/>
    </location>
</feature>
<feature type="compositionally biased region" description="Basic and acidic residues" evidence="4">
    <location>
        <begin position="872"/>
        <end position="891"/>
    </location>
</feature>
<keyword evidence="7" id="KW-1185">Reference proteome</keyword>
<accession>A0A7J7L8Z2</accession>
<name>A0A7J7L8Z2_9MAGN</name>
<evidence type="ECO:0000256" key="2">
    <source>
        <dbReference type="ARBA" id="ARBA00022771"/>
    </source>
</evidence>
<dbReference type="Gene3D" id="3.30.40.100">
    <property type="match status" value="1"/>
</dbReference>
<evidence type="ECO:0000256" key="1">
    <source>
        <dbReference type="ARBA" id="ARBA00022723"/>
    </source>
</evidence>
<evidence type="ECO:0000256" key="3">
    <source>
        <dbReference type="ARBA" id="ARBA00022833"/>
    </source>
</evidence>
<evidence type="ECO:0000256" key="4">
    <source>
        <dbReference type="SAM" id="MobiDB-lite"/>
    </source>
</evidence>
<feature type="region of interest" description="Disordered" evidence="4">
    <location>
        <begin position="961"/>
        <end position="1014"/>
    </location>
</feature>
<feature type="region of interest" description="Disordered" evidence="4">
    <location>
        <begin position="426"/>
        <end position="500"/>
    </location>
</feature>
<dbReference type="PANTHER" id="PTHR46524">
    <property type="entry name" value="CW-TYPE ZINC FINGER"/>
    <property type="match status" value="1"/>
</dbReference>
<feature type="compositionally biased region" description="Basic and acidic residues" evidence="4">
    <location>
        <begin position="898"/>
        <end position="914"/>
    </location>
</feature>
<proteinExistence type="predicted"/>
<keyword evidence="2" id="KW-0863">Zinc-finger</keyword>
<feature type="compositionally biased region" description="Basic and acidic residues" evidence="4">
    <location>
        <begin position="478"/>
        <end position="500"/>
    </location>
</feature>
<dbReference type="OrthoDB" id="757982at2759"/>
<comment type="caution">
    <text evidence="6">The sequence shown here is derived from an EMBL/GenBank/DDBJ whole genome shotgun (WGS) entry which is preliminary data.</text>
</comment>
<keyword evidence="1" id="KW-0479">Metal-binding</keyword>
<feature type="region of interest" description="Disordered" evidence="4">
    <location>
        <begin position="850"/>
        <end position="916"/>
    </location>
</feature>
<keyword evidence="3" id="KW-0862">Zinc</keyword>
<evidence type="ECO:0000313" key="6">
    <source>
        <dbReference type="EMBL" id="KAF6139111.1"/>
    </source>
</evidence>
<feature type="compositionally biased region" description="Polar residues" evidence="4">
    <location>
        <begin position="1206"/>
        <end position="1220"/>
    </location>
</feature>
<dbReference type="Proteomes" id="UP000541444">
    <property type="component" value="Unassembled WGS sequence"/>
</dbReference>
<reference evidence="6 7" key="1">
    <citation type="journal article" date="2020" name="IScience">
        <title>Genome Sequencing of the Endangered Kingdonia uniflora (Circaeasteraceae, Ranunculales) Reveals Potential Mechanisms of Evolutionary Specialization.</title>
        <authorList>
            <person name="Sun Y."/>
            <person name="Deng T."/>
            <person name="Zhang A."/>
            <person name="Moore M.J."/>
            <person name="Landis J.B."/>
            <person name="Lin N."/>
            <person name="Zhang H."/>
            <person name="Zhang X."/>
            <person name="Huang J."/>
            <person name="Zhang X."/>
            <person name="Sun H."/>
            <person name="Wang H."/>
        </authorList>
    </citation>
    <scope>NUCLEOTIDE SEQUENCE [LARGE SCALE GENOMIC DNA]</scope>
    <source>
        <strain evidence="6">TB1705</strain>
        <tissue evidence="6">Leaf</tissue>
    </source>
</reference>
<protein>
    <recommendedName>
        <fullName evidence="5">CW-type domain-containing protein</fullName>
    </recommendedName>
</protein>
<feature type="compositionally biased region" description="Polar residues" evidence="4">
    <location>
        <begin position="964"/>
        <end position="976"/>
    </location>
</feature>
<dbReference type="EMBL" id="JACGCM010002533">
    <property type="protein sequence ID" value="KAF6139111.1"/>
    <property type="molecule type" value="Genomic_DNA"/>
</dbReference>